<dbReference type="KEGG" id="gtt:GUITHDRAFT_142336"/>
<dbReference type="RefSeq" id="XP_005827916.1">
    <property type="nucleotide sequence ID" value="XM_005827859.1"/>
</dbReference>
<reference evidence="3" key="3">
    <citation type="submission" date="2015-06" db="UniProtKB">
        <authorList>
            <consortium name="EnsemblProtists"/>
        </authorList>
    </citation>
    <scope>IDENTIFICATION</scope>
</reference>
<feature type="region of interest" description="Disordered" evidence="1">
    <location>
        <begin position="193"/>
        <end position="220"/>
    </location>
</feature>
<sequence length="220" mass="24962">MYQPVAVQQMQPPMQTMFVPAMQPQPQMMVTMQSPPPPPPPPQAPAPMYSTQAAPQVQYVTSTSAMPQQYVQSYVEVAQPQYQVVQEPAVQYVQQAPVTQYVQSTTPVQYVQQSAPMQQFEQSYAYVVSRPFSLSLSMQQQPQQQYVYAQQAPVTQYVVQQPVYEQQYIAQESQPPNQGYSYGYQQQQVQEQYAQPNAWSAPPSQQFPGQPPMGEYGTQM</sequence>
<reference evidence="2 4" key="1">
    <citation type="journal article" date="2012" name="Nature">
        <title>Algal genomes reveal evolutionary mosaicism and the fate of nucleomorphs.</title>
        <authorList>
            <consortium name="DOE Joint Genome Institute"/>
            <person name="Curtis B.A."/>
            <person name="Tanifuji G."/>
            <person name="Burki F."/>
            <person name="Gruber A."/>
            <person name="Irimia M."/>
            <person name="Maruyama S."/>
            <person name="Arias M.C."/>
            <person name="Ball S.G."/>
            <person name="Gile G.H."/>
            <person name="Hirakawa Y."/>
            <person name="Hopkins J.F."/>
            <person name="Kuo A."/>
            <person name="Rensing S.A."/>
            <person name="Schmutz J."/>
            <person name="Symeonidi A."/>
            <person name="Elias M."/>
            <person name="Eveleigh R.J."/>
            <person name="Herman E.K."/>
            <person name="Klute M.J."/>
            <person name="Nakayama T."/>
            <person name="Obornik M."/>
            <person name="Reyes-Prieto A."/>
            <person name="Armbrust E.V."/>
            <person name="Aves S.J."/>
            <person name="Beiko R.G."/>
            <person name="Coutinho P."/>
            <person name="Dacks J.B."/>
            <person name="Durnford D.G."/>
            <person name="Fast N.M."/>
            <person name="Green B.R."/>
            <person name="Grisdale C.J."/>
            <person name="Hempel F."/>
            <person name="Henrissat B."/>
            <person name="Hoppner M.P."/>
            <person name="Ishida K."/>
            <person name="Kim E."/>
            <person name="Koreny L."/>
            <person name="Kroth P.G."/>
            <person name="Liu Y."/>
            <person name="Malik S.B."/>
            <person name="Maier U.G."/>
            <person name="McRose D."/>
            <person name="Mock T."/>
            <person name="Neilson J.A."/>
            <person name="Onodera N.T."/>
            <person name="Poole A.M."/>
            <person name="Pritham E.J."/>
            <person name="Richards T.A."/>
            <person name="Rocap G."/>
            <person name="Roy S.W."/>
            <person name="Sarai C."/>
            <person name="Schaack S."/>
            <person name="Shirato S."/>
            <person name="Slamovits C.H."/>
            <person name="Spencer D.F."/>
            <person name="Suzuki S."/>
            <person name="Worden A.Z."/>
            <person name="Zauner S."/>
            <person name="Barry K."/>
            <person name="Bell C."/>
            <person name="Bharti A.K."/>
            <person name="Crow J.A."/>
            <person name="Grimwood J."/>
            <person name="Kramer R."/>
            <person name="Lindquist E."/>
            <person name="Lucas S."/>
            <person name="Salamov A."/>
            <person name="McFadden G.I."/>
            <person name="Lane C.E."/>
            <person name="Keeling P.J."/>
            <person name="Gray M.W."/>
            <person name="Grigoriev I.V."/>
            <person name="Archibald J.M."/>
        </authorList>
    </citation>
    <scope>NUCLEOTIDE SEQUENCE</scope>
    <source>
        <strain evidence="2 4">CCMP2712</strain>
    </source>
</reference>
<evidence type="ECO:0000313" key="3">
    <source>
        <dbReference type="EnsemblProtists" id="EKX40936"/>
    </source>
</evidence>
<keyword evidence="4" id="KW-1185">Reference proteome</keyword>
<evidence type="ECO:0000256" key="1">
    <source>
        <dbReference type="SAM" id="MobiDB-lite"/>
    </source>
</evidence>
<evidence type="ECO:0000313" key="4">
    <source>
        <dbReference type="Proteomes" id="UP000011087"/>
    </source>
</evidence>
<dbReference type="GeneID" id="17297570"/>
<gene>
    <name evidence="2" type="ORF">GUITHDRAFT_142336</name>
</gene>
<name>L1IXH8_GUITC</name>
<accession>L1IXH8</accession>
<protein>
    <submittedName>
        <fullName evidence="2 3">Uncharacterized protein</fullName>
    </submittedName>
</protein>
<evidence type="ECO:0000313" key="2">
    <source>
        <dbReference type="EMBL" id="EKX40936.1"/>
    </source>
</evidence>
<dbReference type="EMBL" id="JH993027">
    <property type="protein sequence ID" value="EKX40936.1"/>
    <property type="molecule type" value="Genomic_DNA"/>
</dbReference>
<dbReference type="Proteomes" id="UP000011087">
    <property type="component" value="Unassembled WGS sequence"/>
</dbReference>
<dbReference type="OMA" id="QEIHNPQ"/>
<reference evidence="4" key="2">
    <citation type="submission" date="2012-11" db="EMBL/GenBank/DDBJ databases">
        <authorList>
            <person name="Kuo A."/>
            <person name="Curtis B.A."/>
            <person name="Tanifuji G."/>
            <person name="Burki F."/>
            <person name="Gruber A."/>
            <person name="Irimia M."/>
            <person name="Maruyama S."/>
            <person name="Arias M.C."/>
            <person name="Ball S.G."/>
            <person name="Gile G.H."/>
            <person name="Hirakawa Y."/>
            <person name="Hopkins J.F."/>
            <person name="Rensing S.A."/>
            <person name="Schmutz J."/>
            <person name="Symeonidi A."/>
            <person name="Elias M."/>
            <person name="Eveleigh R.J."/>
            <person name="Herman E.K."/>
            <person name="Klute M.J."/>
            <person name="Nakayama T."/>
            <person name="Obornik M."/>
            <person name="Reyes-Prieto A."/>
            <person name="Armbrust E.V."/>
            <person name="Aves S.J."/>
            <person name="Beiko R.G."/>
            <person name="Coutinho P."/>
            <person name="Dacks J.B."/>
            <person name="Durnford D.G."/>
            <person name="Fast N.M."/>
            <person name="Green B.R."/>
            <person name="Grisdale C."/>
            <person name="Hempe F."/>
            <person name="Henrissat B."/>
            <person name="Hoppner M.P."/>
            <person name="Ishida K.-I."/>
            <person name="Kim E."/>
            <person name="Koreny L."/>
            <person name="Kroth P.G."/>
            <person name="Liu Y."/>
            <person name="Malik S.-B."/>
            <person name="Maier U.G."/>
            <person name="McRose D."/>
            <person name="Mock T."/>
            <person name="Neilson J.A."/>
            <person name="Onodera N.T."/>
            <person name="Poole A.M."/>
            <person name="Pritham E.J."/>
            <person name="Richards T.A."/>
            <person name="Rocap G."/>
            <person name="Roy S.W."/>
            <person name="Sarai C."/>
            <person name="Schaack S."/>
            <person name="Shirato S."/>
            <person name="Slamovits C.H."/>
            <person name="Spencer D.F."/>
            <person name="Suzuki S."/>
            <person name="Worden A.Z."/>
            <person name="Zauner S."/>
            <person name="Barry K."/>
            <person name="Bell C."/>
            <person name="Bharti A.K."/>
            <person name="Crow J.A."/>
            <person name="Grimwood J."/>
            <person name="Kramer R."/>
            <person name="Lindquist E."/>
            <person name="Lucas S."/>
            <person name="Salamov A."/>
            <person name="McFadden G.I."/>
            <person name="Lane C.E."/>
            <person name="Keeling P.J."/>
            <person name="Gray M.W."/>
            <person name="Grigoriev I.V."/>
            <person name="Archibald J.M."/>
        </authorList>
    </citation>
    <scope>NUCLEOTIDE SEQUENCE</scope>
    <source>
        <strain evidence="4">CCMP2712</strain>
    </source>
</reference>
<dbReference type="EnsemblProtists" id="EKX40936">
    <property type="protein sequence ID" value="EKX40936"/>
    <property type="gene ID" value="GUITHDRAFT_142336"/>
</dbReference>
<feature type="compositionally biased region" description="Pro residues" evidence="1">
    <location>
        <begin position="34"/>
        <end position="45"/>
    </location>
</feature>
<proteinExistence type="predicted"/>
<organism evidence="2">
    <name type="scientific">Guillardia theta (strain CCMP2712)</name>
    <name type="common">Cryptophyte</name>
    <dbReference type="NCBI Taxonomy" id="905079"/>
    <lineage>
        <taxon>Eukaryota</taxon>
        <taxon>Cryptophyceae</taxon>
        <taxon>Pyrenomonadales</taxon>
        <taxon>Geminigeraceae</taxon>
        <taxon>Guillardia</taxon>
    </lineage>
</organism>
<dbReference type="HOGENOM" id="CLU_1258193_0_0_1"/>
<feature type="region of interest" description="Disordered" evidence="1">
    <location>
        <begin position="28"/>
        <end position="51"/>
    </location>
</feature>
<dbReference type="AlphaFoldDB" id="L1IXH8"/>
<dbReference type="PaxDb" id="55529-EKX40936"/>